<keyword evidence="3" id="KW-1185">Reference proteome</keyword>
<evidence type="ECO:0000313" key="2">
    <source>
        <dbReference type="EMBL" id="KAK4460472.1"/>
    </source>
</evidence>
<proteinExistence type="predicted"/>
<protein>
    <submittedName>
        <fullName evidence="2">Uncharacterized protein</fullName>
    </submittedName>
</protein>
<evidence type="ECO:0000313" key="3">
    <source>
        <dbReference type="Proteomes" id="UP001321749"/>
    </source>
</evidence>
<evidence type="ECO:0000256" key="1">
    <source>
        <dbReference type="SAM" id="MobiDB-lite"/>
    </source>
</evidence>
<reference evidence="2" key="2">
    <citation type="submission" date="2023-06" db="EMBL/GenBank/DDBJ databases">
        <authorList>
            <consortium name="Lawrence Berkeley National Laboratory"/>
            <person name="Mondo S.J."/>
            <person name="Hensen N."/>
            <person name="Bonometti L."/>
            <person name="Westerberg I."/>
            <person name="Brannstrom I.O."/>
            <person name="Guillou S."/>
            <person name="Cros-Aarteil S."/>
            <person name="Calhoun S."/>
            <person name="Haridas S."/>
            <person name="Kuo A."/>
            <person name="Pangilinan J."/>
            <person name="Riley R."/>
            <person name="Labutti K."/>
            <person name="Andreopoulos B."/>
            <person name="Lipzen A."/>
            <person name="Chen C."/>
            <person name="Yanf M."/>
            <person name="Daum C."/>
            <person name="Ng V."/>
            <person name="Clum A."/>
            <person name="Steindorff A."/>
            <person name="Ohm R."/>
            <person name="Martin F."/>
            <person name="Silar P."/>
            <person name="Natvig D."/>
            <person name="Lalanne C."/>
            <person name="Gautier V."/>
            <person name="Ament-Velasquez S.L."/>
            <person name="Kruys A."/>
            <person name="Hutchinson M.I."/>
            <person name="Powell A.J."/>
            <person name="Barry K."/>
            <person name="Miller A.N."/>
            <person name="Grigoriev I.V."/>
            <person name="Debuchy R."/>
            <person name="Gladieux P."/>
            <person name="Thoren M.H."/>
            <person name="Johannesson H."/>
        </authorList>
    </citation>
    <scope>NUCLEOTIDE SEQUENCE</scope>
    <source>
        <strain evidence="2">PSN324</strain>
    </source>
</reference>
<name>A0AAV9HHY2_9PEZI</name>
<organism evidence="2 3">
    <name type="scientific">Cladorrhinum samala</name>
    <dbReference type="NCBI Taxonomy" id="585594"/>
    <lineage>
        <taxon>Eukaryota</taxon>
        <taxon>Fungi</taxon>
        <taxon>Dikarya</taxon>
        <taxon>Ascomycota</taxon>
        <taxon>Pezizomycotina</taxon>
        <taxon>Sordariomycetes</taxon>
        <taxon>Sordariomycetidae</taxon>
        <taxon>Sordariales</taxon>
        <taxon>Podosporaceae</taxon>
        <taxon>Cladorrhinum</taxon>
    </lineage>
</organism>
<gene>
    <name evidence="2" type="ORF">QBC42DRAFT_347972</name>
</gene>
<comment type="caution">
    <text evidence="2">The sequence shown here is derived from an EMBL/GenBank/DDBJ whole genome shotgun (WGS) entry which is preliminary data.</text>
</comment>
<dbReference type="Proteomes" id="UP001321749">
    <property type="component" value="Unassembled WGS sequence"/>
</dbReference>
<dbReference type="EMBL" id="MU865011">
    <property type="protein sequence ID" value="KAK4460472.1"/>
    <property type="molecule type" value="Genomic_DNA"/>
</dbReference>
<sequence length="348" mass="38699">MQAFVPREDGARGRVDTHKKRQASTRADPVWSQQIAQASKAPKVAKRAGHIGDGACSIGRQSHHQNHDNEDATMICGTRPRFGSDSLDANKLDQRWSLARNPNALAPLRSPTRARDASYWWADALLFVNAELPACVQTWRTARGRPVMVAVASAGPAGKKMGRTTFFRSKELIALHARWACQSVQRFDRDESSTMLLEPKGLAHAQDKLAHLALFHSCLQAPKQYHVVENLPSETEIQFSRSFFIGRAQQTIEPGPGAVTGWNKRGRFADVIAHANAKEEYICSQANNARGHRYLLLPTSTMTSTAKHPLPQHLGHARVDGKLNKHENRRRSILVSKAVERLQRPVGN</sequence>
<feature type="compositionally biased region" description="Basic and acidic residues" evidence="1">
    <location>
        <begin position="1"/>
        <end position="16"/>
    </location>
</feature>
<dbReference type="AlphaFoldDB" id="A0AAV9HHY2"/>
<reference evidence="2" key="1">
    <citation type="journal article" date="2023" name="Mol. Phylogenet. Evol.">
        <title>Genome-scale phylogeny and comparative genomics of the fungal order Sordariales.</title>
        <authorList>
            <person name="Hensen N."/>
            <person name="Bonometti L."/>
            <person name="Westerberg I."/>
            <person name="Brannstrom I.O."/>
            <person name="Guillou S."/>
            <person name="Cros-Aarteil S."/>
            <person name="Calhoun S."/>
            <person name="Haridas S."/>
            <person name="Kuo A."/>
            <person name="Mondo S."/>
            <person name="Pangilinan J."/>
            <person name="Riley R."/>
            <person name="LaButti K."/>
            <person name="Andreopoulos B."/>
            <person name="Lipzen A."/>
            <person name="Chen C."/>
            <person name="Yan M."/>
            <person name="Daum C."/>
            <person name="Ng V."/>
            <person name="Clum A."/>
            <person name="Steindorff A."/>
            <person name="Ohm R.A."/>
            <person name="Martin F."/>
            <person name="Silar P."/>
            <person name="Natvig D.O."/>
            <person name="Lalanne C."/>
            <person name="Gautier V."/>
            <person name="Ament-Velasquez S.L."/>
            <person name="Kruys A."/>
            <person name="Hutchinson M.I."/>
            <person name="Powell A.J."/>
            <person name="Barry K."/>
            <person name="Miller A.N."/>
            <person name="Grigoriev I.V."/>
            <person name="Debuchy R."/>
            <person name="Gladieux P."/>
            <person name="Hiltunen Thoren M."/>
            <person name="Johannesson H."/>
        </authorList>
    </citation>
    <scope>NUCLEOTIDE SEQUENCE</scope>
    <source>
        <strain evidence="2">PSN324</strain>
    </source>
</reference>
<accession>A0AAV9HHY2</accession>
<feature type="region of interest" description="Disordered" evidence="1">
    <location>
        <begin position="1"/>
        <end position="44"/>
    </location>
</feature>